<evidence type="ECO:0000256" key="1">
    <source>
        <dbReference type="ARBA" id="ARBA00001947"/>
    </source>
</evidence>
<dbReference type="RefSeq" id="WP_238898303.1">
    <property type="nucleotide sequence ID" value="NZ_JAKOGG010000022.1"/>
</dbReference>
<accession>A0ABT2FTD1</accession>
<sequence length="270" mass="30071">MKTPTITFISHGGGPMPLLNDPGHANMVSHLQALTQKFDKPSAILVISAHWEESVATVTSAANPKMIYDYYGFPAETYKIQYPAPGEPQLAQQVFDALSNAGIPVRQDPQRGYDHGLFVPLMLMYPAADIPCIQLSLVNNLSPEQHLAIGKALQALQYDNLLVIGSGFSFHNMREFFGADTAEKRANNQAFEQWLQTTVSDGTLTEQQRHERLAQWAQAPSARYCQPREEHLLPLHVCYGLAERPAELAEDVVILNKHSSAFTWFGQQIN</sequence>
<dbReference type="PANTHER" id="PTHR30096">
    <property type="entry name" value="4,5-DOPA DIOXYGENASE EXTRADIOL-LIKE PROTEIN"/>
    <property type="match status" value="1"/>
</dbReference>
<protein>
    <submittedName>
        <fullName evidence="7">Dioxygenase</fullName>
    </submittedName>
</protein>
<evidence type="ECO:0000259" key="6">
    <source>
        <dbReference type="Pfam" id="PF02900"/>
    </source>
</evidence>
<reference evidence="8" key="1">
    <citation type="submission" date="2023-07" db="EMBL/GenBank/DDBJ databases">
        <title>Shewanella mangrovi sp. nov., an acetaldehyde- degrading bacterium isolated from mangrove sediment.</title>
        <authorList>
            <person name="Liu Y."/>
        </authorList>
    </citation>
    <scope>NUCLEOTIDE SEQUENCE [LARGE SCALE GENOMIC DNA]</scope>
    <source>
        <strain evidence="8">C32</strain>
    </source>
</reference>
<dbReference type="Gene3D" id="3.40.830.10">
    <property type="entry name" value="LigB-like"/>
    <property type="match status" value="1"/>
</dbReference>
<dbReference type="Pfam" id="PF02900">
    <property type="entry name" value="LigB"/>
    <property type="match status" value="1"/>
</dbReference>
<comment type="similarity">
    <text evidence="2">Belongs to the DODA-type extradiol aromatic ring-opening dioxygenase family.</text>
</comment>
<evidence type="ECO:0000256" key="2">
    <source>
        <dbReference type="ARBA" id="ARBA00007581"/>
    </source>
</evidence>
<organism evidence="7 8">
    <name type="scientific">Shewanella electrica</name>
    <dbReference type="NCBI Taxonomy" id="515560"/>
    <lineage>
        <taxon>Bacteria</taxon>
        <taxon>Pseudomonadati</taxon>
        <taxon>Pseudomonadota</taxon>
        <taxon>Gammaproteobacteria</taxon>
        <taxon>Alteromonadales</taxon>
        <taxon>Shewanellaceae</taxon>
        <taxon>Shewanella</taxon>
    </lineage>
</organism>
<dbReference type="PANTHER" id="PTHR30096:SF0">
    <property type="entry name" value="4,5-DOPA DIOXYGENASE EXTRADIOL-LIKE PROTEIN"/>
    <property type="match status" value="1"/>
</dbReference>
<dbReference type="CDD" id="cd07363">
    <property type="entry name" value="45_DOPA_Dioxygenase"/>
    <property type="match status" value="1"/>
</dbReference>
<comment type="caution">
    <text evidence="7">The sequence shown here is derived from an EMBL/GenBank/DDBJ whole genome shotgun (WGS) entry which is preliminary data.</text>
</comment>
<keyword evidence="3" id="KW-0479">Metal-binding</keyword>
<keyword evidence="5" id="KW-0560">Oxidoreductase</keyword>
<dbReference type="InterPro" id="IPR014436">
    <property type="entry name" value="Extradiol_dOase_DODA"/>
</dbReference>
<keyword evidence="8" id="KW-1185">Reference proteome</keyword>
<evidence type="ECO:0000256" key="5">
    <source>
        <dbReference type="ARBA" id="ARBA00023002"/>
    </source>
</evidence>
<name>A0ABT2FTD1_9GAMM</name>
<dbReference type="PIRSF" id="PIRSF006157">
    <property type="entry name" value="Doxgns_DODA"/>
    <property type="match status" value="1"/>
</dbReference>
<dbReference type="EMBL" id="JAKOGG010000022">
    <property type="protein sequence ID" value="MCS4558484.1"/>
    <property type="molecule type" value="Genomic_DNA"/>
</dbReference>
<dbReference type="GO" id="GO:0051213">
    <property type="term" value="F:dioxygenase activity"/>
    <property type="evidence" value="ECO:0007669"/>
    <property type="project" value="UniProtKB-KW"/>
</dbReference>
<feature type="domain" description="Extradiol ring-cleavage dioxygenase class III enzyme subunit B" evidence="6">
    <location>
        <begin position="32"/>
        <end position="254"/>
    </location>
</feature>
<evidence type="ECO:0000256" key="4">
    <source>
        <dbReference type="ARBA" id="ARBA00022833"/>
    </source>
</evidence>
<dbReference type="InterPro" id="IPR004183">
    <property type="entry name" value="Xdiol_dOase_suB"/>
</dbReference>
<keyword evidence="7" id="KW-0223">Dioxygenase</keyword>
<evidence type="ECO:0000313" key="7">
    <source>
        <dbReference type="EMBL" id="MCS4558484.1"/>
    </source>
</evidence>
<gene>
    <name evidence="7" type="ORF">L9G74_18765</name>
</gene>
<keyword evidence="4" id="KW-0862">Zinc</keyword>
<dbReference type="SUPFAM" id="SSF53213">
    <property type="entry name" value="LigB-like"/>
    <property type="match status" value="1"/>
</dbReference>
<evidence type="ECO:0000313" key="8">
    <source>
        <dbReference type="Proteomes" id="UP001201549"/>
    </source>
</evidence>
<comment type="cofactor">
    <cofactor evidence="1">
        <name>Zn(2+)</name>
        <dbReference type="ChEBI" id="CHEBI:29105"/>
    </cofactor>
</comment>
<evidence type="ECO:0000256" key="3">
    <source>
        <dbReference type="ARBA" id="ARBA00022723"/>
    </source>
</evidence>
<dbReference type="Proteomes" id="UP001201549">
    <property type="component" value="Unassembled WGS sequence"/>
</dbReference>
<proteinExistence type="inferred from homology"/>